<dbReference type="InterPro" id="IPR036097">
    <property type="entry name" value="HisK_dim/P_sf"/>
</dbReference>
<evidence type="ECO:0000256" key="10">
    <source>
        <dbReference type="SAM" id="Phobius"/>
    </source>
</evidence>
<accession>A0A0C5VFY6</accession>
<dbReference type="GO" id="GO:0000155">
    <property type="term" value="F:phosphorelay sensor kinase activity"/>
    <property type="evidence" value="ECO:0007669"/>
    <property type="project" value="InterPro"/>
</dbReference>
<dbReference type="Gene3D" id="1.10.287.130">
    <property type="match status" value="1"/>
</dbReference>
<dbReference type="SMART" id="SM00387">
    <property type="entry name" value="HATPase_c"/>
    <property type="match status" value="1"/>
</dbReference>
<evidence type="ECO:0000256" key="3">
    <source>
        <dbReference type="ARBA" id="ARBA00012438"/>
    </source>
</evidence>
<keyword evidence="5" id="KW-0808">Transferase</keyword>
<dbReference type="PANTHER" id="PTHR45436">
    <property type="entry name" value="SENSOR HISTIDINE KINASE YKOH"/>
    <property type="match status" value="1"/>
</dbReference>
<evidence type="ECO:0000256" key="5">
    <source>
        <dbReference type="ARBA" id="ARBA00022679"/>
    </source>
</evidence>
<gene>
    <name evidence="12" type="ORF">YC6258_01469</name>
</gene>
<dbReference type="RefSeq" id="WP_044616275.1">
    <property type="nucleotide sequence ID" value="NZ_CP007142.1"/>
</dbReference>
<feature type="transmembrane region" description="Helical" evidence="10">
    <location>
        <begin position="176"/>
        <end position="198"/>
    </location>
</feature>
<dbReference type="KEGG" id="gsn:YC6258_01469"/>
<dbReference type="Pfam" id="PF00512">
    <property type="entry name" value="HisKA"/>
    <property type="match status" value="1"/>
</dbReference>
<dbReference type="Gene3D" id="3.30.565.10">
    <property type="entry name" value="Histidine kinase-like ATPase, C-terminal domain"/>
    <property type="match status" value="1"/>
</dbReference>
<dbReference type="InterPro" id="IPR003594">
    <property type="entry name" value="HATPase_dom"/>
</dbReference>
<feature type="domain" description="Histidine kinase" evidence="11">
    <location>
        <begin position="257"/>
        <end position="472"/>
    </location>
</feature>
<dbReference type="AlphaFoldDB" id="A0A0C5VFY6"/>
<dbReference type="GO" id="GO:0016020">
    <property type="term" value="C:membrane"/>
    <property type="evidence" value="ECO:0007669"/>
    <property type="project" value="UniProtKB-SubCell"/>
</dbReference>
<dbReference type="PRINTS" id="PR00344">
    <property type="entry name" value="BCTRLSENSOR"/>
</dbReference>
<dbReference type="HOGENOM" id="CLU_000445_89_23_6"/>
<dbReference type="SUPFAM" id="SSF47384">
    <property type="entry name" value="Homodimeric domain of signal transducing histidine kinase"/>
    <property type="match status" value="1"/>
</dbReference>
<keyword evidence="13" id="KW-1185">Reference proteome</keyword>
<dbReference type="PANTHER" id="PTHR45436:SF5">
    <property type="entry name" value="SENSOR HISTIDINE KINASE TRCS"/>
    <property type="match status" value="1"/>
</dbReference>
<evidence type="ECO:0000259" key="11">
    <source>
        <dbReference type="PROSITE" id="PS50109"/>
    </source>
</evidence>
<comment type="catalytic activity">
    <reaction evidence="1">
        <text>ATP + protein L-histidine = ADP + protein N-phospho-L-histidine.</text>
        <dbReference type="EC" id="2.7.13.3"/>
    </reaction>
</comment>
<dbReference type="STRING" id="1445510.YC6258_01469"/>
<evidence type="ECO:0000256" key="9">
    <source>
        <dbReference type="ARBA" id="ARBA00023136"/>
    </source>
</evidence>
<keyword evidence="9 10" id="KW-0472">Membrane</keyword>
<dbReference type="Proteomes" id="UP000032266">
    <property type="component" value="Chromosome"/>
</dbReference>
<dbReference type="PROSITE" id="PS50109">
    <property type="entry name" value="HIS_KIN"/>
    <property type="match status" value="1"/>
</dbReference>
<dbReference type="Pfam" id="PF02518">
    <property type="entry name" value="HATPase_c"/>
    <property type="match status" value="1"/>
</dbReference>
<protein>
    <recommendedName>
        <fullName evidence="3">histidine kinase</fullName>
        <ecNumber evidence="3">2.7.13.3</ecNumber>
    </recommendedName>
</protein>
<keyword evidence="4" id="KW-0597">Phosphoprotein</keyword>
<feature type="transmembrane region" description="Helical" evidence="10">
    <location>
        <begin position="12"/>
        <end position="30"/>
    </location>
</feature>
<dbReference type="EMBL" id="CP007142">
    <property type="protein sequence ID" value="AJQ93517.1"/>
    <property type="molecule type" value="Genomic_DNA"/>
</dbReference>
<dbReference type="InterPro" id="IPR050428">
    <property type="entry name" value="TCS_sensor_his_kinase"/>
</dbReference>
<comment type="subcellular location">
    <subcellularLocation>
        <location evidence="2">Membrane</location>
    </subcellularLocation>
</comment>
<dbReference type="OrthoDB" id="9804645at2"/>
<dbReference type="EC" id="2.7.13.3" evidence="3"/>
<keyword evidence="6 10" id="KW-0812">Transmembrane</keyword>
<dbReference type="InterPro" id="IPR004358">
    <property type="entry name" value="Sig_transdc_His_kin-like_C"/>
</dbReference>
<evidence type="ECO:0000256" key="6">
    <source>
        <dbReference type="ARBA" id="ARBA00022692"/>
    </source>
</evidence>
<dbReference type="SMART" id="SM00388">
    <property type="entry name" value="HisKA"/>
    <property type="match status" value="1"/>
</dbReference>
<evidence type="ECO:0000256" key="1">
    <source>
        <dbReference type="ARBA" id="ARBA00000085"/>
    </source>
</evidence>
<organism evidence="12 13">
    <name type="scientific">Gynuella sunshinyii YC6258</name>
    <dbReference type="NCBI Taxonomy" id="1445510"/>
    <lineage>
        <taxon>Bacteria</taxon>
        <taxon>Pseudomonadati</taxon>
        <taxon>Pseudomonadota</taxon>
        <taxon>Gammaproteobacteria</taxon>
        <taxon>Oceanospirillales</taxon>
        <taxon>Saccharospirillaceae</taxon>
        <taxon>Gynuella</taxon>
    </lineage>
</organism>
<evidence type="ECO:0000313" key="12">
    <source>
        <dbReference type="EMBL" id="AJQ93517.1"/>
    </source>
</evidence>
<dbReference type="InterPro" id="IPR003661">
    <property type="entry name" value="HisK_dim/P_dom"/>
</dbReference>
<evidence type="ECO:0000256" key="2">
    <source>
        <dbReference type="ARBA" id="ARBA00004370"/>
    </source>
</evidence>
<evidence type="ECO:0000256" key="8">
    <source>
        <dbReference type="ARBA" id="ARBA00022989"/>
    </source>
</evidence>
<dbReference type="CDD" id="cd00082">
    <property type="entry name" value="HisKA"/>
    <property type="match status" value="1"/>
</dbReference>
<dbReference type="InterPro" id="IPR005467">
    <property type="entry name" value="His_kinase_dom"/>
</dbReference>
<evidence type="ECO:0000256" key="7">
    <source>
        <dbReference type="ARBA" id="ARBA00022777"/>
    </source>
</evidence>
<reference evidence="12 13" key="1">
    <citation type="submission" date="2014-01" db="EMBL/GenBank/DDBJ databases">
        <title>Full genme sequencing of cellulolytic bacterium Gynuella sunshinyii YC6258T gen. nov., sp. nov.</title>
        <authorList>
            <person name="Khan H."/>
            <person name="Chung E.J."/>
            <person name="Chung Y.R."/>
        </authorList>
    </citation>
    <scope>NUCLEOTIDE SEQUENCE [LARGE SCALE GENOMIC DNA]</scope>
    <source>
        <strain evidence="12 13">YC6258</strain>
    </source>
</reference>
<evidence type="ECO:0000256" key="4">
    <source>
        <dbReference type="ARBA" id="ARBA00022553"/>
    </source>
</evidence>
<sequence>MNIRFQPSSLRQLILIGFFISLIPLAVLLWQSTKVLRQVSRSSIAYSQQSIDLVRNAEAMDDLLIDIERAIKQFTIVKTDALAELANAHLKKYQDLQQRLCAASRLDLAAFCSSQQQQISMLTSNFTAMDIKQLDPIFNQTRQQQQRLMTSVWSYLDQSIEQQRHYVERQQRHMNILLVSLVLATFALIVLMSGRLAAPVKLLEEKIKLIGAGENAHHDKNEKFVGPEEFQLIYERLNWLSARLEQLESLRQAFLRHAAHELKTPLSSIKEGCSILSEQLAGPLNQQQIEVIKLLDEGVDRLRHLTDQLLDYNYLLQQTAPALVPLNPNNLIQECLSIYDLAFRKRQQQVTVECDLSNIHSDHKLFTRILDNLLSNAQAYGEQNGKVLIRLSRQNRDAILIVANTGERVPADQGPLLFKPFHRGGAVRQDTIKGTGLGLSIVHDCARLLGGKAELLESEQYQFGVIISLPQT</sequence>
<dbReference type="InterPro" id="IPR036890">
    <property type="entry name" value="HATPase_C_sf"/>
</dbReference>
<proteinExistence type="predicted"/>
<evidence type="ECO:0000313" key="13">
    <source>
        <dbReference type="Proteomes" id="UP000032266"/>
    </source>
</evidence>
<dbReference type="SUPFAM" id="SSF55874">
    <property type="entry name" value="ATPase domain of HSP90 chaperone/DNA topoisomerase II/histidine kinase"/>
    <property type="match status" value="1"/>
</dbReference>
<keyword evidence="8 10" id="KW-1133">Transmembrane helix</keyword>
<keyword evidence="7 12" id="KW-0418">Kinase</keyword>
<name>A0A0C5VFY6_9GAMM</name>